<keyword evidence="4" id="KW-0255">Endonuclease</keyword>
<proteinExistence type="predicted"/>
<dbReference type="PANTHER" id="PTHR37984">
    <property type="entry name" value="PROTEIN CBG26694"/>
    <property type="match status" value="1"/>
</dbReference>
<keyword evidence="9" id="KW-1185">Reference proteome</keyword>
<feature type="domain" description="Reverse transcriptase RNase H-like" evidence="7">
    <location>
        <begin position="25"/>
        <end position="104"/>
    </location>
</feature>
<keyword evidence="6" id="KW-0695">RNA-directed DNA polymerase</keyword>
<organism evidence="8 9">
    <name type="scientific">Trichomalopsis sarcophagae</name>
    <dbReference type="NCBI Taxonomy" id="543379"/>
    <lineage>
        <taxon>Eukaryota</taxon>
        <taxon>Metazoa</taxon>
        <taxon>Ecdysozoa</taxon>
        <taxon>Arthropoda</taxon>
        <taxon>Hexapoda</taxon>
        <taxon>Insecta</taxon>
        <taxon>Pterygota</taxon>
        <taxon>Neoptera</taxon>
        <taxon>Endopterygota</taxon>
        <taxon>Hymenoptera</taxon>
        <taxon>Apocrita</taxon>
        <taxon>Proctotrupomorpha</taxon>
        <taxon>Chalcidoidea</taxon>
        <taxon>Pteromalidae</taxon>
        <taxon>Pteromalinae</taxon>
        <taxon>Trichomalopsis</taxon>
    </lineage>
</organism>
<evidence type="ECO:0000256" key="2">
    <source>
        <dbReference type="ARBA" id="ARBA00022695"/>
    </source>
</evidence>
<dbReference type="InterPro" id="IPR041373">
    <property type="entry name" value="RT_RNaseH"/>
</dbReference>
<keyword evidence="2" id="KW-0548">Nucleotidyltransferase</keyword>
<dbReference type="InterPro" id="IPR050951">
    <property type="entry name" value="Retrovirus_Pol_polyprotein"/>
</dbReference>
<dbReference type="CDD" id="cd09274">
    <property type="entry name" value="RNase_HI_RT_Ty3"/>
    <property type="match status" value="1"/>
</dbReference>
<evidence type="ECO:0000313" key="9">
    <source>
        <dbReference type="Proteomes" id="UP000215335"/>
    </source>
</evidence>
<dbReference type="EMBL" id="NNAY01001746">
    <property type="protein sequence ID" value="OXU23039.1"/>
    <property type="molecule type" value="Genomic_DNA"/>
</dbReference>
<dbReference type="Proteomes" id="UP000215335">
    <property type="component" value="Unassembled WGS sequence"/>
</dbReference>
<dbReference type="SUPFAM" id="SSF56672">
    <property type="entry name" value="DNA/RNA polymerases"/>
    <property type="match status" value="1"/>
</dbReference>
<dbReference type="GO" id="GO:0003964">
    <property type="term" value="F:RNA-directed DNA polymerase activity"/>
    <property type="evidence" value="ECO:0007669"/>
    <property type="project" value="UniProtKB-KW"/>
</dbReference>
<sequence length="163" mass="19277">MFRVKKGAFMRAKMFRIKKEGLYEGEIGKDRPIAYASRVLQPAELKEAIYEKEALGIMNAIKTFKNYIYGNKFIIVTYRRSLSWLKYANNNERVQRWRLKLADYDYEIVYKAGKQNRNADALLRNPVAKMDICVVTRAQKRREESQTLQDLTNDEKIKIINEQ</sequence>
<comment type="caution">
    <text evidence="8">The sequence shown here is derived from an EMBL/GenBank/DDBJ whole genome shotgun (WGS) entry which is preliminary data.</text>
</comment>
<name>A0A232EXK6_9HYME</name>
<evidence type="ECO:0000313" key="8">
    <source>
        <dbReference type="EMBL" id="OXU23039.1"/>
    </source>
</evidence>
<evidence type="ECO:0000256" key="1">
    <source>
        <dbReference type="ARBA" id="ARBA00022679"/>
    </source>
</evidence>
<evidence type="ECO:0000256" key="3">
    <source>
        <dbReference type="ARBA" id="ARBA00022722"/>
    </source>
</evidence>
<evidence type="ECO:0000256" key="5">
    <source>
        <dbReference type="ARBA" id="ARBA00022801"/>
    </source>
</evidence>
<dbReference type="AlphaFoldDB" id="A0A232EXK6"/>
<keyword evidence="5" id="KW-0378">Hydrolase</keyword>
<evidence type="ECO:0000256" key="4">
    <source>
        <dbReference type="ARBA" id="ARBA00022759"/>
    </source>
</evidence>
<keyword evidence="1" id="KW-0808">Transferase</keyword>
<dbReference type="GO" id="GO:0016787">
    <property type="term" value="F:hydrolase activity"/>
    <property type="evidence" value="ECO:0007669"/>
    <property type="project" value="UniProtKB-KW"/>
</dbReference>
<keyword evidence="3" id="KW-0540">Nuclease</keyword>
<protein>
    <recommendedName>
        <fullName evidence="7">Reverse transcriptase RNase H-like domain-containing protein</fullName>
    </recommendedName>
</protein>
<dbReference type="Pfam" id="PF17917">
    <property type="entry name" value="RT_RNaseH"/>
    <property type="match status" value="1"/>
</dbReference>
<evidence type="ECO:0000256" key="6">
    <source>
        <dbReference type="ARBA" id="ARBA00022918"/>
    </source>
</evidence>
<gene>
    <name evidence="8" type="ORF">TSAR_004446</name>
</gene>
<dbReference type="OrthoDB" id="7555456at2759"/>
<evidence type="ECO:0000259" key="7">
    <source>
        <dbReference type="Pfam" id="PF17917"/>
    </source>
</evidence>
<dbReference type="PANTHER" id="PTHR37984:SF5">
    <property type="entry name" value="PROTEIN NYNRIN-LIKE"/>
    <property type="match status" value="1"/>
</dbReference>
<dbReference type="GO" id="GO:0004519">
    <property type="term" value="F:endonuclease activity"/>
    <property type="evidence" value="ECO:0007669"/>
    <property type="project" value="UniProtKB-KW"/>
</dbReference>
<accession>A0A232EXK6</accession>
<reference evidence="8 9" key="1">
    <citation type="journal article" date="2017" name="Curr. Biol.">
        <title>The Evolution of Venom by Co-option of Single-Copy Genes.</title>
        <authorList>
            <person name="Martinson E.O."/>
            <person name="Mrinalini"/>
            <person name="Kelkar Y.D."/>
            <person name="Chang C.H."/>
            <person name="Werren J.H."/>
        </authorList>
    </citation>
    <scope>NUCLEOTIDE SEQUENCE [LARGE SCALE GENOMIC DNA]</scope>
    <source>
        <strain evidence="8 9">Alberta</strain>
        <tissue evidence="8">Whole body</tissue>
    </source>
</reference>
<dbReference type="InterPro" id="IPR043502">
    <property type="entry name" value="DNA/RNA_pol_sf"/>
</dbReference>
<dbReference type="STRING" id="543379.A0A232EXK6"/>